<name>A0AA35SWZ8_GEOBA</name>
<feature type="compositionally biased region" description="Basic and acidic residues" evidence="1">
    <location>
        <begin position="256"/>
        <end position="288"/>
    </location>
</feature>
<dbReference type="Proteomes" id="UP001174909">
    <property type="component" value="Unassembled WGS sequence"/>
</dbReference>
<feature type="region of interest" description="Disordered" evidence="1">
    <location>
        <begin position="137"/>
        <end position="172"/>
    </location>
</feature>
<evidence type="ECO:0000313" key="4">
    <source>
        <dbReference type="Proteomes" id="UP001174909"/>
    </source>
</evidence>
<organism evidence="3 4">
    <name type="scientific">Geodia barretti</name>
    <name type="common">Barrett's horny sponge</name>
    <dbReference type="NCBI Taxonomy" id="519541"/>
    <lineage>
        <taxon>Eukaryota</taxon>
        <taxon>Metazoa</taxon>
        <taxon>Porifera</taxon>
        <taxon>Demospongiae</taxon>
        <taxon>Heteroscleromorpha</taxon>
        <taxon>Tetractinellida</taxon>
        <taxon>Astrophorina</taxon>
        <taxon>Geodiidae</taxon>
        <taxon>Geodia</taxon>
    </lineage>
</organism>
<evidence type="ECO:0000256" key="1">
    <source>
        <dbReference type="SAM" id="MobiDB-lite"/>
    </source>
</evidence>
<evidence type="ECO:0000313" key="3">
    <source>
        <dbReference type="EMBL" id="CAI8037229.1"/>
    </source>
</evidence>
<feature type="domain" description="DUF3752" evidence="2">
    <location>
        <begin position="187"/>
        <end position="316"/>
    </location>
</feature>
<feature type="compositionally biased region" description="Basic and acidic residues" evidence="1">
    <location>
        <begin position="35"/>
        <end position="44"/>
    </location>
</feature>
<dbReference type="Pfam" id="PF12572">
    <property type="entry name" value="DUF3752"/>
    <property type="match status" value="1"/>
</dbReference>
<dbReference type="EMBL" id="CASHTH010002914">
    <property type="protein sequence ID" value="CAI8037229.1"/>
    <property type="molecule type" value="Genomic_DNA"/>
</dbReference>
<feature type="compositionally biased region" description="Polar residues" evidence="1">
    <location>
        <begin position="307"/>
        <end position="323"/>
    </location>
</feature>
<evidence type="ECO:0000259" key="2">
    <source>
        <dbReference type="Pfam" id="PF12572"/>
    </source>
</evidence>
<keyword evidence="4" id="KW-1185">Reference proteome</keyword>
<comment type="caution">
    <text evidence="3">The sequence shown here is derived from an EMBL/GenBank/DDBJ whole genome shotgun (WGS) entry which is preliminary data.</text>
</comment>
<gene>
    <name evidence="3" type="ORF">GBAR_LOCUS20813</name>
</gene>
<dbReference type="PANTHER" id="PTHR46370:SF1">
    <property type="entry name" value="GPALPP MOTIFS-CONTAINING PROTEIN 1"/>
    <property type="match status" value="1"/>
</dbReference>
<dbReference type="InterPro" id="IPR046331">
    <property type="entry name" value="GPAM1-like"/>
</dbReference>
<feature type="compositionally biased region" description="Basic and acidic residues" evidence="1">
    <location>
        <begin position="137"/>
        <end position="170"/>
    </location>
</feature>
<dbReference type="PANTHER" id="PTHR46370">
    <property type="entry name" value="GPALPP MOTIFS-CONTAINING PROTEIN 1"/>
    <property type="match status" value="1"/>
</dbReference>
<accession>A0AA35SWZ8</accession>
<feature type="region of interest" description="Disordered" evidence="1">
    <location>
        <begin position="256"/>
        <end position="323"/>
    </location>
</feature>
<reference evidence="3" key="1">
    <citation type="submission" date="2023-03" db="EMBL/GenBank/DDBJ databases">
        <authorList>
            <person name="Steffen K."/>
            <person name="Cardenas P."/>
        </authorList>
    </citation>
    <scope>NUCLEOTIDE SEQUENCE</scope>
</reference>
<sequence>MSDLYGPTLPPGFTAAQSEEDATTEQKASVPKPELPTESKREDTSSGVYGPALPPGLATGSSTRPGTGEAAYGPLIPSGCDVIEPDRQKQQSAVPLLCRATAVYHLYLYVFSVCEGSDEEEEFVVGPLPISVENKEKLERERRRRDVESRAEKMMDHLSGKDNKESEGPTREAWMTELPPEVKAFGLGARKFRTRDVKLGDRSVWTDTPADRLRKQQEFAEGKVKREKKEDTTPKFVSERDEKLAAKVEDYNKSCRSESLVEMHRKRRAEQNEESKGLRRPFDREVDLKPPQSIVTPAKRQALMKDSASSLKNKFSHGSQRFL</sequence>
<feature type="region of interest" description="Disordered" evidence="1">
    <location>
        <begin position="1"/>
        <end position="72"/>
    </location>
</feature>
<dbReference type="InterPro" id="IPR022226">
    <property type="entry name" value="DUF3752"/>
</dbReference>
<proteinExistence type="predicted"/>
<dbReference type="AlphaFoldDB" id="A0AA35SWZ8"/>
<protein>
    <submittedName>
        <fullName evidence="3">GPALPP motifs-containing protein 1</fullName>
    </submittedName>
</protein>